<dbReference type="PROSITE" id="PS50866">
    <property type="entry name" value="GOLD"/>
    <property type="match status" value="1"/>
</dbReference>
<dbReference type="Pfam" id="PF03765">
    <property type="entry name" value="CRAL_TRIO_N"/>
    <property type="match status" value="1"/>
</dbReference>
<evidence type="ECO:0000256" key="6">
    <source>
        <dbReference type="ARBA" id="ARBA00022618"/>
    </source>
</evidence>
<evidence type="ECO:0000256" key="2">
    <source>
        <dbReference type="ARBA" id="ARBA00004496"/>
    </source>
</evidence>
<proteinExistence type="inferred from homology"/>
<evidence type="ECO:0008006" key="15">
    <source>
        <dbReference type="Google" id="ProtNLM"/>
    </source>
</evidence>
<keyword evidence="9" id="KW-0131">Cell cycle</keyword>
<feature type="compositionally biased region" description="Basic and acidic residues" evidence="10">
    <location>
        <begin position="110"/>
        <end position="120"/>
    </location>
</feature>
<dbReference type="PRINTS" id="PR00180">
    <property type="entry name" value="CRETINALDHBP"/>
</dbReference>
<evidence type="ECO:0000256" key="1">
    <source>
        <dbReference type="ARBA" id="ARBA00004370"/>
    </source>
</evidence>
<dbReference type="Gene3D" id="1.10.8.20">
    <property type="entry name" value="N-terminal domain of phosphatidylinositol transfer protein sec14p"/>
    <property type="match status" value="1"/>
</dbReference>
<dbReference type="PANTHER" id="PTHR45932:SF27">
    <property type="entry name" value="PATELLIN-2"/>
    <property type="match status" value="1"/>
</dbReference>
<dbReference type="SMART" id="SM00516">
    <property type="entry name" value="SEC14"/>
    <property type="match status" value="1"/>
</dbReference>
<feature type="compositionally biased region" description="Low complexity" evidence="10">
    <location>
        <begin position="8"/>
        <end position="35"/>
    </location>
</feature>
<dbReference type="SUPFAM" id="SSF52087">
    <property type="entry name" value="CRAL/TRIO domain"/>
    <property type="match status" value="1"/>
</dbReference>
<dbReference type="AlphaFoldDB" id="A0A9Q0FPT8"/>
<dbReference type="PANTHER" id="PTHR45932">
    <property type="entry name" value="PATELLIN-1"/>
    <property type="match status" value="1"/>
</dbReference>
<feature type="compositionally biased region" description="Low complexity" evidence="10">
    <location>
        <begin position="263"/>
        <end position="280"/>
    </location>
</feature>
<dbReference type="InterPro" id="IPR036273">
    <property type="entry name" value="CRAL/TRIO_N_dom_sf"/>
</dbReference>
<dbReference type="InterPro" id="IPR001251">
    <property type="entry name" value="CRAL-TRIO_dom"/>
</dbReference>
<dbReference type="InterPro" id="IPR044834">
    <property type="entry name" value="PATL"/>
</dbReference>
<feature type="compositionally biased region" description="Basic and acidic residues" evidence="10">
    <location>
        <begin position="141"/>
        <end position="182"/>
    </location>
</feature>
<feature type="domain" description="GOLD" evidence="12">
    <location>
        <begin position="539"/>
        <end position="639"/>
    </location>
</feature>
<keyword evidence="8" id="KW-0472">Membrane</keyword>
<dbReference type="EMBL" id="JAKUCV010004444">
    <property type="protein sequence ID" value="KAJ4835346.1"/>
    <property type="molecule type" value="Genomic_DNA"/>
</dbReference>
<dbReference type="SUPFAM" id="SSF101576">
    <property type="entry name" value="Supernatant protein factor (SPF), C-terminal domain"/>
    <property type="match status" value="1"/>
</dbReference>
<evidence type="ECO:0000256" key="5">
    <source>
        <dbReference type="ARBA" id="ARBA00022490"/>
    </source>
</evidence>
<dbReference type="SMART" id="SM01100">
    <property type="entry name" value="CRAL_TRIO_N"/>
    <property type="match status" value="1"/>
</dbReference>
<comment type="subcellular location">
    <subcellularLocation>
        <location evidence="2">Cytoplasm</location>
    </subcellularLocation>
    <subcellularLocation>
        <location evidence="1">Membrane</location>
    </subcellularLocation>
</comment>
<reference evidence="13" key="1">
    <citation type="submission" date="2022-02" db="EMBL/GenBank/DDBJ databases">
        <authorList>
            <person name="Henning P.M."/>
            <person name="McCubbin A.G."/>
            <person name="Shore J.S."/>
        </authorList>
    </citation>
    <scope>NUCLEOTIDE SEQUENCE</scope>
    <source>
        <strain evidence="13">F60SS</strain>
        <tissue evidence="13">Leaves</tissue>
    </source>
</reference>
<keyword evidence="14" id="KW-1185">Reference proteome</keyword>
<name>A0A9Q0FPT8_9ROSI</name>
<feature type="compositionally biased region" description="Basic and acidic residues" evidence="10">
    <location>
        <begin position="191"/>
        <end position="224"/>
    </location>
</feature>
<dbReference type="GO" id="GO:0051301">
    <property type="term" value="P:cell division"/>
    <property type="evidence" value="ECO:0007669"/>
    <property type="project" value="UniProtKB-KW"/>
</dbReference>
<dbReference type="InterPro" id="IPR009038">
    <property type="entry name" value="GOLD_dom"/>
</dbReference>
<evidence type="ECO:0000259" key="11">
    <source>
        <dbReference type="PROSITE" id="PS50191"/>
    </source>
</evidence>
<dbReference type="InterPro" id="IPR056794">
    <property type="entry name" value="PATL1-6_C_GOLD"/>
</dbReference>
<dbReference type="OrthoDB" id="75724at2759"/>
<evidence type="ECO:0000313" key="14">
    <source>
        <dbReference type="Proteomes" id="UP001141552"/>
    </source>
</evidence>
<feature type="region of interest" description="Disordered" evidence="10">
    <location>
        <begin position="263"/>
        <end position="303"/>
    </location>
</feature>
<accession>A0A9Q0FPT8</accession>
<evidence type="ECO:0000256" key="10">
    <source>
        <dbReference type="SAM" id="MobiDB-lite"/>
    </source>
</evidence>
<dbReference type="CDD" id="cd00170">
    <property type="entry name" value="SEC14"/>
    <property type="match status" value="1"/>
</dbReference>
<dbReference type="Pfam" id="PF25099">
    <property type="entry name" value="GOLD_PATL1_C"/>
    <property type="match status" value="1"/>
</dbReference>
<dbReference type="GO" id="GO:0008289">
    <property type="term" value="F:lipid binding"/>
    <property type="evidence" value="ECO:0007669"/>
    <property type="project" value="UniProtKB-KW"/>
</dbReference>
<dbReference type="GO" id="GO:0005737">
    <property type="term" value="C:cytoplasm"/>
    <property type="evidence" value="ECO:0007669"/>
    <property type="project" value="UniProtKB-SubCell"/>
</dbReference>
<keyword evidence="7" id="KW-0446">Lipid-binding</keyword>
<comment type="similarity">
    <text evidence="3">Belongs to the patellin family.</text>
</comment>
<dbReference type="InterPro" id="IPR036598">
    <property type="entry name" value="GOLD_dom_sf"/>
</dbReference>
<feature type="compositionally biased region" description="Low complexity" evidence="10">
    <location>
        <begin position="65"/>
        <end position="78"/>
    </location>
</feature>
<dbReference type="GO" id="GO:0016020">
    <property type="term" value="C:membrane"/>
    <property type="evidence" value="ECO:0007669"/>
    <property type="project" value="UniProtKB-SubCell"/>
</dbReference>
<evidence type="ECO:0000256" key="9">
    <source>
        <dbReference type="ARBA" id="ARBA00023306"/>
    </source>
</evidence>
<feature type="compositionally biased region" description="Basic and acidic residues" evidence="10">
    <location>
        <begin position="81"/>
        <end position="91"/>
    </location>
</feature>
<feature type="compositionally biased region" description="Basic and acidic residues" evidence="10">
    <location>
        <begin position="284"/>
        <end position="294"/>
    </location>
</feature>
<sequence>MAEETKVEVAPTTTTTTEAAAAAPPAAEEVVVVEKPVTEKELPPAPEPEPEAPEKKQPAAEEEPVAAAAAAEEAAIEAAIEEEKPTKEEAKIAQSSSFKEETNVVGELPENQKKALDELKQLIQDALNKHEFTAPPAPPAAEEKKKEEEKPAEEAAAEKKEEEKVEEEKKEEEKVEEKKEEEVAAAASTSEEPKTEEKVEVEVVKDEEGEKKEEVKEEEKKVEEAAPAAEVAVVEEEKVAAVDEDGAKTVEAIKETIVAVSSATPPAEEAAAADTSAKEAAPAEEAKEETKVETEPAAPPPPPEEVFIWGIPLLGDEKSDVILLKFLRARDFKVKDAFAMIKNTVKWRKEFGIDSLLDEDLGNELEKAVYMHGADKEGHPVCYNVFGAFQDKELYQNCFADDEKRKKFLRWRIQFLEKSIRKLDFSPTGISTIVQVNDLKNSPVFAVALRQATNQALALLQDNYPEFVAKQVFINVPWWYLAFNRMISPFLTQRTKSKFVFAGPSKSAETLFKYIAPELVPVQYGGLSREGEQEFSAADSVIEVTIKPTSKHQIEFPVSESGTLVWELRVVGWEVSYGAEFVPSADDGYTVIVSKARKVTATDEPVITDTFKVGEPGKIVLTLDNQTSKKKKLLYRSKTKPVSE</sequence>
<comment type="caution">
    <text evidence="13">The sequence shown here is derived from an EMBL/GenBank/DDBJ whole genome shotgun (WGS) entry which is preliminary data.</text>
</comment>
<evidence type="ECO:0000313" key="13">
    <source>
        <dbReference type="EMBL" id="KAJ4835346.1"/>
    </source>
</evidence>
<keyword evidence="5" id="KW-0963">Cytoplasm</keyword>
<dbReference type="InterPro" id="IPR036865">
    <property type="entry name" value="CRAL-TRIO_dom_sf"/>
</dbReference>
<evidence type="ECO:0000256" key="4">
    <source>
        <dbReference type="ARBA" id="ARBA00022448"/>
    </source>
</evidence>
<dbReference type="Gene3D" id="3.40.525.10">
    <property type="entry name" value="CRAL-TRIO lipid binding domain"/>
    <property type="match status" value="1"/>
</dbReference>
<dbReference type="Gene3D" id="2.60.120.680">
    <property type="entry name" value="GOLD domain"/>
    <property type="match status" value="1"/>
</dbReference>
<feature type="domain" description="CRAL-TRIO" evidence="11">
    <location>
        <begin position="358"/>
        <end position="532"/>
    </location>
</feature>
<dbReference type="PROSITE" id="PS50191">
    <property type="entry name" value="CRAL_TRIO"/>
    <property type="match status" value="1"/>
</dbReference>
<evidence type="ECO:0000256" key="3">
    <source>
        <dbReference type="ARBA" id="ARBA00007155"/>
    </source>
</evidence>
<dbReference type="SUPFAM" id="SSF46938">
    <property type="entry name" value="CRAL/TRIO N-terminal domain"/>
    <property type="match status" value="1"/>
</dbReference>
<keyword evidence="6" id="KW-0132">Cell division</keyword>
<dbReference type="Pfam" id="PF00650">
    <property type="entry name" value="CRAL_TRIO"/>
    <property type="match status" value="1"/>
</dbReference>
<reference evidence="13" key="2">
    <citation type="journal article" date="2023" name="Plants (Basel)">
        <title>Annotation of the Turnera subulata (Passifloraceae) Draft Genome Reveals the S-Locus Evolved after the Divergence of Turneroideae from Passifloroideae in a Stepwise Manner.</title>
        <authorList>
            <person name="Henning P.M."/>
            <person name="Roalson E.H."/>
            <person name="Mir W."/>
            <person name="McCubbin A.G."/>
            <person name="Shore J.S."/>
        </authorList>
    </citation>
    <scope>NUCLEOTIDE SEQUENCE</scope>
    <source>
        <strain evidence="13">F60SS</strain>
    </source>
</reference>
<dbReference type="InterPro" id="IPR011074">
    <property type="entry name" value="CRAL/TRIO_N_dom"/>
</dbReference>
<dbReference type="Proteomes" id="UP001141552">
    <property type="component" value="Unassembled WGS sequence"/>
</dbReference>
<evidence type="ECO:0000256" key="8">
    <source>
        <dbReference type="ARBA" id="ARBA00023136"/>
    </source>
</evidence>
<evidence type="ECO:0000259" key="12">
    <source>
        <dbReference type="PROSITE" id="PS50866"/>
    </source>
</evidence>
<organism evidence="13 14">
    <name type="scientific">Turnera subulata</name>
    <dbReference type="NCBI Taxonomy" id="218843"/>
    <lineage>
        <taxon>Eukaryota</taxon>
        <taxon>Viridiplantae</taxon>
        <taxon>Streptophyta</taxon>
        <taxon>Embryophyta</taxon>
        <taxon>Tracheophyta</taxon>
        <taxon>Spermatophyta</taxon>
        <taxon>Magnoliopsida</taxon>
        <taxon>eudicotyledons</taxon>
        <taxon>Gunneridae</taxon>
        <taxon>Pentapetalae</taxon>
        <taxon>rosids</taxon>
        <taxon>fabids</taxon>
        <taxon>Malpighiales</taxon>
        <taxon>Passifloraceae</taxon>
        <taxon>Turnera</taxon>
    </lineage>
</organism>
<protein>
    <recommendedName>
        <fullName evidence="15">CRAL-TRIO domain-containing protein</fullName>
    </recommendedName>
</protein>
<feature type="region of interest" description="Disordered" evidence="10">
    <location>
        <begin position="1"/>
        <end position="228"/>
    </location>
</feature>
<evidence type="ECO:0000256" key="7">
    <source>
        <dbReference type="ARBA" id="ARBA00023121"/>
    </source>
</evidence>
<keyword evidence="4" id="KW-0813">Transport</keyword>
<gene>
    <name evidence="13" type="ORF">Tsubulata_049208</name>
</gene>